<dbReference type="PANTHER" id="PTHR30489">
    <property type="entry name" value="LIPOPROTEIN-RELEASING SYSTEM TRANSMEMBRANE PROTEIN LOLE"/>
    <property type="match status" value="1"/>
</dbReference>
<dbReference type="Pfam" id="PF02687">
    <property type="entry name" value="FtsX"/>
    <property type="match status" value="1"/>
</dbReference>
<dbReference type="InterPro" id="IPR003838">
    <property type="entry name" value="ABC3_permease_C"/>
</dbReference>
<dbReference type="GO" id="GO:0042953">
    <property type="term" value="P:lipoprotein transport"/>
    <property type="evidence" value="ECO:0007669"/>
    <property type="project" value="InterPro"/>
</dbReference>
<evidence type="ECO:0000256" key="1">
    <source>
        <dbReference type="ARBA" id="ARBA00004651"/>
    </source>
</evidence>
<evidence type="ECO:0000259" key="9">
    <source>
        <dbReference type="Pfam" id="PF12704"/>
    </source>
</evidence>
<evidence type="ECO:0000256" key="5">
    <source>
        <dbReference type="ARBA" id="ARBA00022989"/>
    </source>
</evidence>
<feature type="domain" description="MacB-like periplasmic core" evidence="9">
    <location>
        <begin position="27"/>
        <end position="244"/>
    </location>
</feature>
<dbReference type="PANTHER" id="PTHR30489:SF0">
    <property type="entry name" value="LIPOPROTEIN-RELEASING SYSTEM TRANSMEMBRANE PROTEIN LOLE"/>
    <property type="match status" value="1"/>
</dbReference>
<proteinExistence type="predicted"/>
<dbReference type="InterPro" id="IPR051447">
    <property type="entry name" value="Lipoprotein-release_system"/>
</dbReference>
<feature type="transmembrane region" description="Helical" evidence="7">
    <location>
        <begin position="21"/>
        <end position="48"/>
    </location>
</feature>
<feature type="transmembrane region" description="Helical" evidence="7">
    <location>
        <begin position="318"/>
        <end position="343"/>
    </location>
</feature>
<keyword evidence="5 7" id="KW-1133">Transmembrane helix</keyword>
<keyword evidence="4 7" id="KW-0812">Transmembrane</keyword>
<protein>
    <submittedName>
        <fullName evidence="10">Lipoprotein releasing system transmembrane protein LolC/LolE</fullName>
    </submittedName>
</protein>
<feature type="domain" description="ABC3 transporter permease C-terminal" evidence="8">
    <location>
        <begin position="275"/>
        <end position="408"/>
    </location>
</feature>
<gene>
    <name evidence="10" type="ORF">MNBD_GAMMA16-1715</name>
</gene>
<evidence type="ECO:0000259" key="8">
    <source>
        <dbReference type="Pfam" id="PF02687"/>
    </source>
</evidence>
<feature type="transmembrane region" description="Helical" evidence="7">
    <location>
        <begin position="272"/>
        <end position="297"/>
    </location>
</feature>
<dbReference type="GO" id="GO:0044874">
    <property type="term" value="P:lipoprotein localization to outer membrane"/>
    <property type="evidence" value="ECO:0007669"/>
    <property type="project" value="TreeGrafter"/>
</dbReference>
<dbReference type="NCBIfam" id="TIGR02212">
    <property type="entry name" value="lolCE"/>
    <property type="match status" value="1"/>
</dbReference>
<keyword evidence="10" id="KW-0449">Lipoprotein</keyword>
<dbReference type="InterPro" id="IPR025857">
    <property type="entry name" value="MacB_PCD"/>
</dbReference>
<evidence type="ECO:0000256" key="7">
    <source>
        <dbReference type="SAM" id="Phobius"/>
    </source>
</evidence>
<evidence type="ECO:0000256" key="6">
    <source>
        <dbReference type="ARBA" id="ARBA00023136"/>
    </source>
</evidence>
<keyword evidence="2" id="KW-0813">Transport</keyword>
<comment type="subcellular location">
    <subcellularLocation>
        <location evidence="1">Cell membrane</location>
        <topology evidence="1">Multi-pass membrane protein</topology>
    </subcellularLocation>
</comment>
<dbReference type="EMBL" id="UOFO01000083">
    <property type="protein sequence ID" value="VAW85937.1"/>
    <property type="molecule type" value="Genomic_DNA"/>
</dbReference>
<name>A0A3B0ZEP4_9ZZZZ</name>
<accession>A0A3B0ZEP4</accession>
<sequence>MRTNLSLFVGLRYTRAKRRNHFISFISLISMLGIALGITVLITVLSVMNGFEKELRERTLGVVSHITIHDRTGRRTDWADINSSLDQYSDIVGIAPYVSGEGMFYVGSRVNGAMIRGIQPDVEPRVSNIDNNMVEGSLTALQPGHYNIILGKALAHTLGAIVGSKVTLMIPQANITAAGIIPRLKRFTVVGIFETGTHIYDGSLALTHIKDAVTLFRIKGQFTGVRLKLEDMFAAPHLSKQIRQTLGYGYRVQDWTQQHVNFFKAVQTEKTVMFIILSLIVAVAAFNIVSTLVMMVADKRTDIAILRTLGATPRTIMGIFMVQGSLIGVIGTVLGTAGGVLLALNVENIVPALERLLHIDFLAAEVYYISDVPSDLRIQDVIKISCISLVLSILATLYPAWQASQTEPAEALRYD</sequence>
<evidence type="ECO:0000256" key="3">
    <source>
        <dbReference type="ARBA" id="ARBA00022475"/>
    </source>
</evidence>
<reference evidence="10" key="1">
    <citation type="submission" date="2018-06" db="EMBL/GenBank/DDBJ databases">
        <authorList>
            <person name="Zhirakovskaya E."/>
        </authorList>
    </citation>
    <scope>NUCLEOTIDE SEQUENCE</scope>
</reference>
<dbReference type="Pfam" id="PF12704">
    <property type="entry name" value="MacB_PCD"/>
    <property type="match status" value="1"/>
</dbReference>
<evidence type="ECO:0000256" key="4">
    <source>
        <dbReference type="ARBA" id="ARBA00022692"/>
    </source>
</evidence>
<dbReference type="InterPro" id="IPR011925">
    <property type="entry name" value="LolCE_TM"/>
</dbReference>
<keyword evidence="3" id="KW-1003">Cell membrane</keyword>
<keyword evidence="6 7" id="KW-0472">Membrane</keyword>
<evidence type="ECO:0000313" key="10">
    <source>
        <dbReference type="EMBL" id="VAW85937.1"/>
    </source>
</evidence>
<dbReference type="AlphaFoldDB" id="A0A3B0ZEP4"/>
<dbReference type="GO" id="GO:0098797">
    <property type="term" value="C:plasma membrane protein complex"/>
    <property type="evidence" value="ECO:0007669"/>
    <property type="project" value="TreeGrafter"/>
</dbReference>
<evidence type="ECO:0000256" key="2">
    <source>
        <dbReference type="ARBA" id="ARBA00022448"/>
    </source>
</evidence>
<organism evidence="10">
    <name type="scientific">hydrothermal vent metagenome</name>
    <dbReference type="NCBI Taxonomy" id="652676"/>
    <lineage>
        <taxon>unclassified sequences</taxon>
        <taxon>metagenomes</taxon>
        <taxon>ecological metagenomes</taxon>
    </lineage>
</organism>